<dbReference type="PROSITE" id="PS50110">
    <property type="entry name" value="RESPONSE_REGULATORY"/>
    <property type="match status" value="1"/>
</dbReference>
<accession>A0A445MY92</accession>
<gene>
    <name evidence="5" type="ORF">PITCH_A230121</name>
</gene>
<evidence type="ECO:0000256" key="2">
    <source>
        <dbReference type="ARBA" id="ARBA00023012"/>
    </source>
</evidence>
<keyword evidence="2" id="KW-0902">Two-component regulatory system</keyword>
<feature type="modified residue" description="4-aspartylphosphate" evidence="3">
    <location>
        <position position="54"/>
    </location>
</feature>
<name>A0A445MY92_9BACT</name>
<dbReference type="InterPro" id="IPR001789">
    <property type="entry name" value="Sig_transdc_resp-reg_receiver"/>
</dbReference>
<keyword evidence="1 3" id="KW-0597">Phosphoprotein</keyword>
<evidence type="ECO:0000259" key="4">
    <source>
        <dbReference type="PROSITE" id="PS50110"/>
    </source>
</evidence>
<protein>
    <submittedName>
        <fullName evidence="5">Response regulator receiver protein</fullName>
    </submittedName>
</protein>
<dbReference type="SMART" id="SM00448">
    <property type="entry name" value="REC"/>
    <property type="match status" value="1"/>
</dbReference>
<dbReference type="Pfam" id="PF00072">
    <property type="entry name" value="Response_reg"/>
    <property type="match status" value="1"/>
</dbReference>
<dbReference type="InterPro" id="IPR011006">
    <property type="entry name" value="CheY-like_superfamily"/>
</dbReference>
<feature type="domain" description="Response regulatory" evidence="4">
    <location>
        <begin position="5"/>
        <end position="119"/>
    </location>
</feature>
<dbReference type="EMBL" id="OJIN01000146">
    <property type="protein sequence ID" value="SPD74435.1"/>
    <property type="molecule type" value="Genomic_DNA"/>
</dbReference>
<dbReference type="Gene3D" id="3.40.50.2300">
    <property type="match status" value="1"/>
</dbReference>
<dbReference type="InterPro" id="IPR050595">
    <property type="entry name" value="Bact_response_regulator"/>
</dbReference>
<evidence type="ECO:0000313" key="5">
    <source>
        <dbReference type="EMBL" id="SPD74435.1"/>
    </source>
</evidence>
<proteinExistence type="predicted"/>
<sequence>MENFRVLIVDDELDFLETILIRLQRRNVDAVGVSSGKMAIEMIEREHFDVAILDVRMPGIDGFETLREIKKRRPFMEVIMLTGHGSVESGIQGMQMGAFDYVLKPVKIDDLLDRVRKAFERKAIHEKKSGR</sequence>
<dbReference type="AlphaFoldDB" id="A0A445MY92"/>
<organism evidence="5">
    <name type="scientific">uncultured Desulfobacterium sp</name>
    <dbReference type="NCBI Taxonomy" id="201089"/>
    <lineage>
        <taxon>Bacteria</taxon>
        <taxon>Pseudomonadati</taxon>
        <taxon>Thermodesulfobacteriota</taxon>
        <taxon>Desulfobacteria</taxon>
        <taxon>Desulfobacterales</taxon>
        <taxon>Desulfobacteriaceae</taxon>
        <taxon>Desulfobacterium</taxon>
        <taxon>environmental samples</taxon>
    </lineage>
</organism>
<reference evidence="5" key="1">
    <citation type="submission" date="2018-01" db="EMBL/GenBank/DDBJ databases">
        <authorList>
            <person name="Regsiter A."/>
            <person name="William W."/>
        </authorList>
    </citation>
    <scope>NUCLEOTIDE SEQUENCE</scope>
    <source>
        <strain evidence="5">TRIP AH-1</strain>
    </source>
</reference>
<evidence type="ECO:0000256" key="1">
    <source>
        <dbReference type="ARBA" id="ARBA00022553"/>
    </source>
</evidence>
<dbReference type="PANTHER" id="PTHR44591:SF14">
    <property type="entry name" value="PROTEIN PILG"/>
    <property type="match status" value="1"/>
</dbReference>
<dbReference type="SUPFAM" id="SSF52172">
    <property type="entry name" value="CheY-like"/>
    <property type="match status" value="1"/>
</dbReference>
<dbReference type="GO" id="GO:0000160">
    <property type="term" value="P:phosphorelay signal transduction system"/>
    <property type="evidence" value="ECO:0007669"/>
    <property type="project" value="UniProtKB-KW"/>
</dbReference>
<dbReference type="PANTHER" id="PTHR44591">
    <property type="entry name" value="STRESS RESPONSE REGULATOR PROTEIN 1"/>
    <property type="match status" value="1"/>
</dbReference>
<evidence type="ECO:0000256" key="3">
    <source>
        <dbReference type="PROSITE-ProRule" id="PRU00169"/>
    </source>
</evidence>